<reference evidence="2" key="1">
    <citation type="journal article" date="2014" name="Int. J. Syst. Evol. Microbiol.">
        <title>Complete genome sequence of Corynebacterium casei LMG S-19264T (=DSM 44701T), isolated from a smear-ripened cheese.</title>
        <authorList>
            <consortium name="US DOE Joint Genome Institute (JGI-PGF)"/>
            <person name="Walter F."/>
            <person name="Albersmeier A."/>
            <person name="Kalinowski J."/>
            <person name="Ruckert C."/>
        </authorList>
    </citation>
    <scope>NUCLEOTIDE SEQUENCE</scope>
    <source>
        <strain evidence="2">JCM 30804</strain>
    </source>
</reference>
<feature type="chain" id="PRO_5037033714" description="PBP domain-containing protein" evidence="1">
    <location>
        <begin position="21"/>
        <end position="137"/>
    </location>
</feature>
<comment type="caution">
    <text evidence="2">The sequence shown here is derived from an EMBL/GenBank/DDBJ whole genome shotgun (WGS) entry which is preliminary data.</text>
</comment>
<name>A0A917JR73_9GAMM</name>
<keyword evidence="3" id="KW-1185">Reference proteome</keyword>
<evidence type="ECO:0000256" key="1">
    <source>
        <dbReference type="SAM" id="SignalP"/>
    </source>
</evidence>
<proteinExistence type="predicted"/>
<sequence>MRFLTIGMLVLCLFCARTLAAQVIVHDSVLQFPTPLPELRLIFSKQKTFWPDGQPIAVFILAPDSDLHQEFCIKQLDILPYILQRRWDRLVYSGTGERPVILDSEEEMRERVNSTPGAIGYISESIALAGGNYVWEQ</sequence>
<accession>A0A917JR73</accession>
<keyword evidence="1" id="KW-0732">Signal</keyword>
<reference evidence="2" key="2">
    <citation type="submission" date="2020-09" db="EMBL/GenBank/DDBJ databases">
        <authorList>
            <person name="Sun Q."/>
            <person name="Ohkuma M."/>
        </authorList>
    </citation>
    <scope>NUCLEOTIDE SEQUENCE</scope>
    <source>
        <strain evidence="2">JCM 30804</strain>
    </source>
</reference>
<dbReference type="SUPFAM" id="SSF53850">
    <property type="entry name" value="Periplasmic binding protein-like II"/>
    <property type="match status" value="1"/>
</dbReference>
<protein>
    <recommendedName>
        <fullName evidence="4">PBP domain-containing protein</fullName>
    </recommendedName>
</protein>
<evidence type="ECO:0008006" key="4">
    <source>
        <dbReference type="Google" id="ProtNLM"/>
    </source>
</evidence>
<dbReference type="RefSeq" id="WP_188919399.1">
    <property type="nucleotide sequence ID" value="NZ_BMPZ01000003.1"/>
</dbReference>
<gene>
    <name evidence="2" type="ORF">GCM10009332_14590</name>
</gene>
<dbReference type="Gene3D" id="3.40.190.10">
    <property type="entry name" value="Periplasmic binding protein-like II"/>
    <property type="match status" value="1"/>
</dbReference>
<organism evidence="2 3">
    <name type="scientific">Shewanella gelidii</name>
    <dbReference type="NCBI Taxonomy" id="1642821"/>
    <lineage>
        <taxon>Bacteria</taxon>
        <taxon>Pseudomonadati</taxon>
        <taxon>Pseudomonadota</taxon>
        <taxon>Gammaproteobacteria</taxon>
        <taxon>Alteromonadales</taxon>
        <taxon>Shewanellaceae</taxon>
        <taxon>Shewanella</taxon>
    </lineage>
</organism>
<evidence type="ECO:0000313" key="3">
    <source>
        <dbReference type="Proteomes" id="UP000613743"/>
    </source>
</evidence>
<dbReference type="AlphaFoldDB" id="A0A917JR73"/>
<feature type="signal peptide" evidence="1">
    <location>
        <begin position="1"/>
        <end position="20"/>
    </location>
</feature>
<evidence type="ECO:0000313" key="2">
    <source>
        <dbReference type="EMBL" id="GGI78288.1"/>
    </source>
</evidence>
<dbReference type="Proteomes" id="UP000613743">
    <property type="component" value="Unassembled WGS sequence"/>
</dbReference>
<dbReference type="EMBL" id="BMPZ01000003">
    <property type="protein sequence ID" value="GGI78288.1"/>
    <property type="molecule type" value="Genomic_DNA"/>
</dbReference>